<proteinExistence type="predicted"/>
<dbReference type="Proteomes" id="UP001595632">
    <property type="component" value="Unassembled WGS sequence"/>
</dbReference>
<feature type="transmembrane region" description="Helical" evidence="1">
    <location>
        <begin position="131"/>
        <end position="149"/>
    </location>
</feature>
<dbReference type="EMBL" id="JBHRTB010000010">
    <property type="protein sequence ID" value="MFC3144741.1"/>
    <property type="molecule type" value="Genomic_DNA"/>
</dbReference>
<evidence type="ECO:0000256" key="1">
    <source>
        <dbReference type="SAM" id="Phobius"/>
    </source>
</evidence>
<accession>A0ABV7GWJ4</accession>
<feature type="transmembrane region" description="Helical" evidence="1">
    <location>
        <begin position="94"/>
        <end position="111"/>
    </location>
</feature>
<dbReference type="RefSeq" id="WP_275634903.1">
    <property type="nucleotide sequence ID" value="NZ_JARGYD010000013.1"/>
</dbReference>
<dbReference type="InterPro" id="IPR009495">
    <property type="entry name" value="NrsF"/>
</dbReference>
<evidence type="ECO:0000313" key="3">
    <source>
        <dbReference type="Proteomes" id="UP001595632"/>
    </source>
</evidence>
<reference evidence="3" key="1">
    <citation type="journal article" date="2019" name="Int. J. Syst. Evol. Microbiol.">
        <title>The Global Catalogue of Microorganisms (GCM) 10K type strain sequencing project: providing services to taxonomists for standard genome sequencing and annotation.</title>
        <authorList>
            <consortium name="The Broad Institute Genomics Platform"/>
            <consortium name="The Broad Institute Genome Sequencing Center for Infectious Disease"/>
            <person name="Wu L."/>
            <person name="Ma J."/>
        </authorList>
    </citation>
    <scope>NUCLEOTIDE SEQUENCE [LARGE SCALE GENOMIC DNA]</scope>
    <source>
        <strain evidence="3">KCTC 52366</strain>
    </source>
</reference>
<keyword evidence="1" id="KW-0472">Membrane</keyword>
<dbReference type="Pfam" id="PF06532">
    <property type="entry name" value="NrsF"/>
    <property type="match status" value="1"/>
</dbReference>
<organism evidence="2 3">
    <name type="scientific">Psychromarinibacter halotolerans</name>
    <dbReference type="NCBI Taxonomy" id="1775175"/>
    <lineage>
        <taxon>Bacteria</taxon>
        <taxon>Pseudomonadati</taxon>
        <taxon>Pseudomonadota</taxon>
        <taxon>Alphaproteobacteria</taxon>
        <taxon>Rhodobacterales</taxon>
        <taxon>Paracoccaceae</taxon>
        <taxon>Psychromarinibacter</taxon>
    </lineage>
</organism>
<feature type="transmembrane region" description="Helical" evidence="1">
    <location>
        <begin position="185"/>
        <end position="207"/>
    </location>
</feature>
<comment type="caution">
    <text evidence="2">The sequence shown here is derived from an EMBL/GenBank/DDBJ whole genome shotgun (WGS) entry which is preliminary data.</text>
</comment>
<keyword evidence="1" id="KW-1133">Transmembrane helix</keyword>
<keyword evidence="3" id="KW-1185">Reference proteome</keyword>
<name>A0ABV7GWJ4_9RHOB</name>
<gene>
    <name evidence="2" type="ORF">ACFOGP_18610</name>
</gene>
<keyword evidence="1" id="KW-0812">Transmembrane</keyword>
<feature type="transmembrane region" description="Helical" evidence="1">
    <location>
        <begin position="65"/>
        <end position="82"/>
    </location>
</feature>
<sequence length="213" mass="21691">MKTDDLIATLAAQPAPAPAASIEGRAGLGSVAGLAVTVVLFFLVLGPRAGLGTALMDPVVLAKTALPLLLAAFAWVLAVRSARPAVPSGKTGRAVWLVPAAVGALFFWALGATEAGQRLILFLGHSTQVCIPAITVLSLPILAGLINALKRGAPVHPTRSGALAGLAAAGLSTAVYSLFCTEDSPLFYAVWYSVAIGVATGIGALAGRRFLRW</sequence>
<protein>
    <submittedName>
        <fullName evidence="2">DUF1109 domain-containing protein</fullName>
    </submittedName>
</protein>
<feature type="transmembrane region" description="Helical" evidence="1">
    <location>
        <begin position="26"/>
        <end position="45"/>
    </location>
</feature>
<evidence type="ECO:0000313" key="2">
    <source>
        <dbReference type="EMBL" id="MFC3144741.1"/>
    </source>
</evidence>
<feature type="transmembrane region" description="Helical" evidence="1">
    <location>
        <begin position="161"/>
        <end position="179"/>
    </location>
</feature>